<organism evidence="9">
    <name type="scientific">Vecturithrix granuli</name>
    <dbReference type="NCBI Taxonomy" id="1499967"/>
    <lineage>
        <taxon>Bacteria</taxon>
        <taxon>Candidatus Moduliflexota</taxon>
        <taxon>Candidatus Vecturitrichia</taxon>
        <taxon>Candidatus Vecturitrichales</taxon>
        <taxon>Candidatus Vecturitrichaceae</taxon>
        <taxon>Candidatus Vecturithrix</taxon>
    </lineage>
</organism>
<feature type="transmembrane region" description="Helical" evidence="7">
    <location>
        <begin position="353"/>
        <end position="373"/>
    </location>
</feature>
<dbReference type="CDD" id="cd07302">
    <property type="entry name" value="CHD"/>
    <property type="match status" value="1"/>
</dbReference>
<dbReference type="eggNOG" id="COG4252">
    <property type="taxonomic scope" value="Bacteria"/>
</dbReference>
<evidence type="ECO:0000256" key="3">
    <source>
        <dbReference type="ARBA" id="ARBA00022475"/>
    </source>
</evidence>
<dbReference type="EMBL" id="DF820470">
    <property type="protein sequence ID" value="GAK59582.1"/>
    <property type="molecule type" value="Genomic_DNA"/>
</dbReference>
<dbReference type="PANTHER" id="PTHR43081">
    <property type="entry name" value="ADENYLATE CYCLASE, TERMINAL-DIFFERENTIATION SPECIFIC-RELATED"/>
    <property type="match status" value="1"/>
</dbReference>
<evidence type="ECO:0000313" key="10">
    <source>
        <dbReference type="Proteomes" id="UP000030661"/>
    </source>
</evidence>
<dbReference type="InterPro" id="IPR001054">
    <property type="entry name" value="A/G_cyclase"/>
</dbReference>
<dbReference type="GO" id="GO:0004016">
    <property type="term" value="F:adenylate cyclase activity"/>
    <property type="evidence" value="ECO:0007669"/>
    <property type="project" value="UniProtKB-ARBA"/>
</dbReference>
<sequence length="718" mass="80673">MLFKRLRINQKLLRGTAIGLFSALFALLLWAAGWLEVWEAKTWDWRVSLFAKPGKATGDIRLILLDQKSLDWAAEELGIPWPWPRELYAHLVNYCRRSQVNALAFDVLFTEFSQYGVEDDAALGTAIAEFPHFAAPLFLGTSSGVTQWPADFPTPPLFINGLEQWLTRANMQDMEFPHAVLPIPEMAKNAGLLCNVQHTPDADGVYRRIKIFNLFDQNIFPSLGLGVYLAFHPQTRLQIQAGTLFVGEHQIPIDRNGNAILHYRGPGGTHSFYPAAEILLAESRILAGEPPTDRDRVIFNDLKEKYVFFGFSAPGLKDLRPAPVGGVYSGVEINATLLDNLLSDDFMTSLPTWPTIIIVLGFSLFCALLITFYSSPLQNAGIGAIILILPVFCSLGLYRLNMWLPLVVQELALTLTIVFSLVNNYMTEGRQKRFIKDAFKQYLSPAVIEELLQHPEHLKLGGERRVLSIFFSDIQGFTSISEKLNPEELTTLLNEYLSAMTDIIHEEGGTIDKYEGDAIIAFWNAPLNVPDHAIRVVRAALRCQSKLTEMRPAIYERIGKDLYMRVGINTGPAVVGNMGSRSRFDYTMLGDAVNLASRLEGVNKQFGTYTMISQMTKDQLDETFAVRELARVAVVGRKEPVAVYEPMSWETYQSRKQIFIPFREGLKFFYQGDFAAALEAFSSIHTLDPAAAAYVEKCRDCLVHPPAEWHGIWVMTSK</sequence>
<evidence type="ECO:0000256" key="1">
    <source>
        <dbReference type="ARBA" id="ARBA00004196"/>
    </source>
</evidence>
<dbReference type="GO" id="GO:0006171">
    <property type="term" value="P:cAMP biosynthetic process"/>
    <property type="evidence" value="ECO:0007669"/>
    <property type="project" value="TreeGrafter"/>
</dbReference>
<dbReference type="SMART" id="SM01080">
    <property type="entry name" value="CHASE2"/>
    <property type="match status" value="1"/>
</dbReference>
<feature type="transmembrane region" description="Helical" evidence="7">
    <location>
        <begin position="12"/>
        <end position="35"/>
    </location>
</feature>
<dbReference type="Gene3D" id="3.30.70.1230">
    <property type="entry name" value="Nucleotide cyclase"/>
    <property type="match status" value="1"/>
</dbReference>
<name>A0A081C4S7_VECG1</name>
<feature type="transmembrane region" description="Helical" evidence="7">
    <location>
        <begin position="406"/>
        <end position="426"/>
    </location>
</feature>
<dbReference type="AlphaFoldDB" id="A0A081C4S7"/>
<dbReference type="PROSITE" id="PS50125">
    <property type="entry name" value="GUANYLATE_CYCLASE_2"/>
    <property type="match status" value="1"/>
</dbReference>
<protein>
    <submittedName>
        <fullName evidence="9">Adenylate/guanylate cyclase with Chase sensor</fullName>
    </submittedName>
</protein>
<dbReference type="Pfam" id="PF05226">
    <property type="entry name" value="CHASE2"/>
    <property type="match status" value="1"/>
</dbReference>
<comment type="similarity">
    <text evidence="2">Belongs to the adenylyl cyclase class-3 family.</text>
</comment>
<gene>
    <name evidence="9" type="ORF">U27_06567</name>
</gene>
<evidence type="ECO:0000256" key="2">
    <source>
        <dbReference type="ARBA" id="ARBA00005381"/>
    </source>
</evidence>
<keyword evidence="5 7" id="KW-1133">Transmembrane helix</keyword>
<dbReference type="SUPFAM" id="SSF55073">
    <property type="entry name" value="Nucleotide cyclase"/>
    <property type="match status" value="1"/>
</dbReference>
<keyword evidence="4 7" id="KW-0812">Transmembrane</keyword>
<dbReference type="GO" id="GO:0035556">
    <property type="term" value="P:intracellular signal transduction"/>
    <property type="evidence" value="ECO:0007669"/>
    <property type="project" value="InterPro"/>
</dbReference>
<comment type="subcellular location">
    <subcellularLocation>
        <location evidence="1">Cell envelope</location>
    </subcellularLocation>
</comment>
<dbReference type="STRING" id="1499967.U27_06567"/>
<keyword evidence="6 7" id="KW-0472">Membrane</keyword>
<evidence type="ECO:0000259" key="8">
    <source>
        <dbReference type="PROSITE" id="PS50125"/>
    </source>
</evidence>
<dbReference type="Pfam" id="PF00211">
    <property type="entry name" value="Guanylate_cyc"/>
    <property type="match status" value="1"/>
</dbReference>
<dbReference type="HOGENOM" id="CLU_000445_85_1_0"/>
<dbReference type="Proteomes" id="UP000030661">
    <property type="component" value="Unassembled WGS sequence"/>
</dbReference>
<evidence type="ECO:0000256" key="6">
    <source>
        <dbReference type="ARBA" id="ARBA00023136"/>
    </source>
</evidence>
<keyword evidence="10" id="KW-1185">Reference proteome</keyword>
<dbReference type="InterPro" id="IPR050697">
    <property type="entry name" value="Adenylyl/Guanylyl_Cyclase_3/4"/>
</dbReference>
<dbReference type="InterPro" id="IPR007890">
    <property type="entry name" value="CHASE2"/>
</dbReference>
<feature type="domain" description="Guanylate cyclase" evidence="8">
    <location>
        <begin position="468"/>
        <end position="600"/>
    </location>
</feature>
<evidence type="ECO:0000256" key="5">
    <source>
        <dbReference type="ARBA" id="ARBA00022989"/>
    </source>
</evidence>
<dbReference type="InterPro" id="IPR029787">
    <property type="entry name" value="Nucleotide_cyclase"/>
</dbReference>
<proteinExistence type="inferred from homology"/>
<keyword evidence="3" id="KW-1003">Cell membrane</keyword>
<dbReference type="GO" id="GO:0030313">
    <property type="term" value="C:cell envelope"/>
    <property type="evidence" value="ECO:0007669"/>
    <property type="project" value="UniProtKB-SubCell"/>
</dbReference>
<accession>A0A081C4S7</accession>
<dbReference type="PANTHER" id="PTHR43081:SF1">
    <property type="entry name" value="ADENYLATE CYCLASE, TERMINAL-DIFFERENTIATION SPECIFIC"/>
    <property type="match status" value="1"/>
</dbReference>
<evidence type="ECO:0000313" key="9">
    <source>
        <dbReference type="EMBL" id="GAK59582.1"/>
    </source>
</evidence>
<feature type="transmembrane region" description="Helical" evidence="7">
    <location>
        <begin position="380"/>
        <end position="400"/>
    </location>
</feature>
<evidence type="ECO:0000256" key="7">
    <source>
        <dbReference type="SAM" id="Phobius"/>
    </source>
</evidence>
<evidence type="ECO:0000256" key="4">
    <source>
        <dbReference type="ARBA" id="ARBA00022692"/>
    </source>
</evidence>
<dbReference type="eggNOG" id="COG2114">
    <property type="taxonomic scope" value="Bacteria"/>
</dbReference>
<reference evidence="9" key="1">
    <citation type="journal article" date="2015" name="PeerJ">
        <title>First genomic representation of candidate bacterial phylum KSB3 points to enhanced environmental sensing as a trigger of wastewater bulking.</title>
        <authorList>
            <person name="Sekiguchi Y."/>
            <person name="Ohashi A."/>
            <person name="Parks D.H."/>
            <person name="Yamauchi T."/>
            <person name="Tyson G.W."/>
            <person name="Hugenholtz P."/>
        </authorList>
    </citation>
    <scope>NUCLEOTIDE SEQUENCE [LARGE SCALE GENOMIC DNA]</scope>
</reference>
<dbReference type="SMART" id="SM00044">
    <property type="entry name" value="CYCc"/>
    <property type="match status" value="1"/>
</dbReference>
<dbReference type="FunFam" id="3.30.70.1230:FF:000016">
    <property type="entry name" value="Adenylate/guanylate cyclase domain-containing protein"/>
    <property type="match status" value="1"/>
</dbReference>